<sequence>MGLYKLKTMDENIETGVLEKVKTDSIDYEKDFENWLENSPSVLLDDDAESTVFWIGRQVSATVGETDKYPDLIGIDASGDLVIVELKKGKTPREVVAQILEYAAWGAALKYGDLNKISQDYYRTDNSMANKSLIELYHEVFLPDNDEEVKIDFNKNQKLYIVAEQVSAIVKQVAVYLREKYGVNVYCMEYEVLKTQQEEYFISTEKIVGYDDITSSISKNKISGTSAIRWNEPIKIKTVISDAVNKITNGKETAVFTPAEVYSELIKQYPDINQSTVRCQVIQDCVNHTSRKHYPSGQRDLYFRSEKGRYRLYNAEKDGKWDWQGRRIE</sequence>
<evidence type="ECO:0000259" key="1">
    <source>
        <dbReference type="Pfam" id="PF24706"/>
    </source>
</evidence>
<accession>A0A1W1X8H6</accession>
<dbReference type="OrthoDB" id="9798761at2"/>
<dbReference type="Pfam" id="PF24706">
    <property type="entry name" value="DUF7669"/>
    <property type="match status" value="1"/>
</dbReference>
<protein>
    <recommendedName>
        <fullName evidence="1">DUF7669 domain-containing protein</fullName>
    </recommendedName>
</protein>
<dbReference type="InterPro" id="IPR011856">
    <property type="entry name" value="tRNA_endonuc-like_dom_sf"/>
</dbReference>
<gene>
    <name evidence="2" type="ORF">SAMN02745134_00943</name>
</gene>
<evidence type="ECO:0000313" key="3">
    <source>
        <dbReference type="Proteomes" id="UP000192468"/>
    </source>
</evidence>
<evidence type="ECO:0000313" key="2">
    <source>
        <dbReference type="EMBL" id="SMC19801.1"/>
    </source>
</evidence>
<name>A0A1W1X8H6_9CLOT</name>
<dbReference type="GO" id="GO:0003676">
    <property type="term" value="F:nucleic acid binding"/>
    <property type="evidence" value="ECO:0007669"/>
    <property type="project" value="InterPro"/>
</dbReference>
<feature type="domain" description="DUF7669" evidence="1">
    <location>
        <begin position="236"/>
        <end position="312"/>
    </location>
</feature>
<dbReference type="STRING" id="1121291.SAMN02745134_00943"/>
<dbReference type="Proteomes" id="UP000192468">
    <property type="component" value="Unassembled WGS sequence"/>
</dbReference>
<dbReference type="InterPro" id="IPR056086">
    <property type="entry name" value="DUF7669"/>
</dbReference>
<reference evidence="2 3" key="1">
    <citation type="submission" date="2017-04" db="EMBL/GenBank/DDBJ databases">
        <authorList>
            <person name="Afonso C.L."/>
            <person name="Miller P.J."/>
            <person name="Scott M.A."/>
            <person name="Spackman E."/>
            <person name="Goraichik I."/>
            <person name="Dimitrov K.M."/>
            <person name="Suarez D.L."/>
            <person name="Swayne D.E."/>
        </authorList>
    </citation>
    <scope>NUCLEOTIDE SEQUENCE [LARGE SCALE GENOMIC DNA]</scope>
    <source>
        <strain evidence="2 3">DSM 12555</strain>
    </source>
</reference>
<dbReference type="EMBL" id="FWXH01000002">
    <property type="protein sequence ID" value="SMC19801.1"/>
    <property type="molecule type" value="Genomic_DNA"/>
</dbReference>
<dbReference type="Gene3D" id="3.40.1350.10">
    <property type="match status" value="1"/>
</dbReference>
<dbReference type="RefSeq" id="WP_084114189.1">
    <property type="nucleotide sequence ID" value="NZ_FWXH01000002.1"/>
</dbReference>
<keyword evidence="3" id="KW-1185">Reference proteome</keyword>
<proteinExistence type="predicted"/>
<dbReference type="AlphaFoldDB" id="A0A1W1X8H6"/>
<organism evidence="2 3">
    <name type="scientific">Clostridium acidisoli DSM 12555</name>
    <dbReference type="NCBI Taxonomy" id="1121291"/>
    <lineage>
        <taxon>Bacteria</taxon>
        <taxon>Bacillati</taxon>
        <taxon>Bacillota</taxon>
        <taxon>Clostridia</taxon>
        <taxon>Eubacteriales</taxon>
        <taxon>Clostridiaceae</taxon>
        <taxon>Clostridium</taxon>
    </lineage>
</organism>